<protein>
    <submittedName>
        <fullName evidence="1">Uncharacterized protein</fullName>
    </submittedName>
</protein>
<proteinExistence type="predicted"/>
<reference evidence="1 2" key="1">
    <citation type="submission" date="2014-09" db="EMBL/GenBank/DDBJ databases">
        <authorList>
            <person name="Regsiter A."/>
        </authorList>
    </citation>
    <scope>NUCLEOTIDE SEQUENCE [LARGE SCALE GENOMIC DNA]</scope>
</reference>
<dbReference type="Proteomes" id="UP000052230">
    <property type="component" value="Unassembled WGS sequence"/>
</dbReference>
<gene>
    <name evidence="1" type="ORF">XAC3562_210284</name>
</gene>
<comment type="caution">
    <text evidence="1">The sequence shown here is derived from an EMBL/GenBank/DDBJ whole genome shotgun (WGS) entry which is preliminary data.</text>
</comment>
<accession>A0A0U5FBM8</accession>
<evidence type="ECO:0000313" key="1">
    <source>
        <dbReference type="EMBL" id="CEG15818.1"/>
    </source>
</evidence>
<evidence type="ECO:0000313" key="2">
    <source>
        <dbReference type="Proteomes" id="UP000052230"/>
    </source>
</evidence>
<dbReference type="AlphaFoldDB" id="A0A0U5FBM8"/>
<organism evidence="1 2">
    <name type="scientific">Xanthomonas citri pv. citri</name>
    <dbReference type="NCBI Taxonomy" id="611301"/>
    <lineage>
        <taxon>Bacteria</taxon>
        <taxon>Pseudomonadati</taxon>
        <taxon>Pseudomonadota</taxon>
        <taxon>Gammaproteobacteria</taxon>
        <taxon>Lysobacterales</taxon>
        <taxon>Lysobacteraceae</taxon>
        <taxon>Xanthomonas</taxon>
    </lineage>
</organism>
<name>A0A0U5FBM8_XANCI</name>
<sequence>MRCAASAGANGLLSTARAGCAPVRRAASRLPFAAAGLASDSDRFFVLMAVRAAWWRLPRTPIAARAVAHRRASHHLVAAAAIVP</sequence>
<keyword evidence="2" id="KW-1185">Reference proteome</keyword>
<dbReference type="EMBL" id="CCXZ01000113">
    <property type="protein sequence ID" value="CEG15818.1"/>
    <property type="molecule type" value="Genomic_DNA"/>
</dbReference>